<dbReference type="PANTHER" id="PTHR17616">
    <property type="entry name" value="YES-ASSOCIATED PROTEIN YAP1 FAMILY MEMBER"/>
    <property type="match status" value="1"/>
</dbReference>
<feature type="domain" description="WW" evidence="5">
    <location>
        <begin position="1"/>
        <end position="33"/>
    </location>
</feature>
<dbReference type="PROSITE" id="PS01159">
    <property type="entry name" value="WW_DOMAIN_1"/>
    <property type="match status" value="2"/>
</dbReference>
<dbReference type="SMART" id="SM00456">
    <property type="entry name" value="WW"/>
    <property type="match status" value="2"/>
</dbReference>
<dbReference type="FunFam" id="2.20.70.10:FF:000017">
    <property type="entry name" value="E3 ubiquitin-protein ligase"/>
    <property type="match status" value="1"/>
</dbReference>
<feature type="domain" description="WW" evidence="5">
    <location>
        <begin position="34"/>
        <end position="67"/>
    </location>
</feature>
<dbReference type="Pfam" id="PF00397">
    <property type="entry name" value="WW"/>
    <property type="match status" value="2"/>
</dbReference>
<comment type="subcellular location">
    <subcellularLocation>
        <location evidence="2">Cytoplasm</location>
    </subcellularLocation>
    <subcellularLocation>
        <location evidence="1">Nucleus</location>
    </subcellularLocation>
</comment>
<proteinExistence type="predicted"/>
<evidence type="ECO:0000313" key="7">
    <source>
        <dbReference type="Proteomes" id="UP000469452"/>
    </source>
</evidence>
<dbReference type="AlphaFoldDB" id="A0A6A5AUK1"/>
<evidence type="ECO:0000256" key="4">
    <source>
        <dbReference type="ARBA" id="ARBA00023242"/>
    </source>
</evidence>
<dbReference type="InterPro" id="IPR001202">
    <property type="entry name" value="WW_dom"/>
</dbReference>
<dbReference type="GO" id="GO:0003713">
    <property type="term" value="F:transcription coactivator activity"/>
    <property type="evidence" value="ECO:0007669"/>
    <property type="project" value="TreeGrafter"/>
</dbReference>
<comment type="caution">
    <text evidence="6">The sequence shown here is derived from an EMBL/GenBank/DDBJ whole genome shotgun (WGS) entry which is preliminary data.</text>
</comment>
<dbReference type="PROSITE" id="PS50020">
    <property type="entry name" value="WW_DOMAIN_2"/>
    <property type="match status" value="2"/>
</dbReference>
<organism evidence="6 7">
    <name type="scientific">Aphanomyces astaci</name>
    <name type="common">Crayfish plague agent</name>
    <dbReference type="NCBI Taxonomy" id="112090"/>
    <lineage>
        <taxon>Eukaryota</taxon>
        <taxon>Sar</taxon>
        <taxon>Stramenopiles</taxon>
        <taxon>Oomycota</taxon>
        <taxon>Saprolegniomycetes</taxon>
        <taxon>Saprolegniales</taxon>
        <taxon>Verrucalvaceae</taxon>
        <taxon>Aphanomyces</taxon>
    </lineage>
</organism>
<dbReference type="CDD" id="cd00201">
    <property type="entry name" value="WW"/>
    <property type="match status" value="2"/>
</dbReference>
<accession>A0A6A5AUK1</accession>
<dbReference type="InterPro" id="IPR036020">
    <property type="entry name" value="WW_dom_sf"/>
</dbReference>
<evidence type="ECO:0000256" key="2">
    <source>
        <dbReference type="ARBA" id="ARBA00004496"/>
    </source>
</evidence>
<reference evidence="6 7" key="1">
    <citation type="submission" date="2019-06" db="EMBL/GenBank/DDBJ databases">
        <title>Genomics analysis of Aphanomyces spp. identifies a new class of oomycete effector associated with host adaptation.</title>
        <authorList>
            <person name="Gaulin E."/>
        </authorList>
    </citation>
    <scope>NUCLEOTIDE SEQUENCE [LARGE SCALE GENOMIC DNA]</scope>
    <source>
        <strain evidence="6 7">E</strain>
    </source>
</reference>
<dbReference type="GO" id="GO:0045944">
    <property type="term" value="P:positive regulation of transcription by RNA polymerase II"/>
    <property type="evidence" value="ECO:0007669"/>
    <property type="project" value="TreeGrafter"/>
</dbReference>
<dbReference type="EMBL" id="VJMI01009259">
    <property type="protein sequence ID" value="KAF0759348.1"/>
    <property type="molecule type" value="Genomic_DNA"/>
</dbReference>
<dbReference type="GO" id="GO:0035329">
    <property type="term" value="P:hippo signaling"/>
    <property type="evidence" value="ECO:0007669"/>
    <property type="project" value="TreeGrafter"/>
</dbReference>
<dbReference type="Gene3D" id="2.20.70.10">
    <property type="match status" value="2"/>
</dbReference>
<name>A0A6A5AUK1_APHAT</name>
<dbReference type="SUPFAM" id="SSF51045">
    <property type="entry name" value="WW domain"/>
    <property type="match status" value="2"/>
</dbReference>
<evidence type="ECO:0000259" key="5">
    <source>
        <dbReference type="PROSITE" id="PS50020"/>
    </source>
</evidence>
<dbReference type="InterPro" id="IPR051583">
    <property type="entry name" value="YAP1"/>
</dbReference>
<evidence type="ECO:0000256" key="1">
    <source>
        <dbReference type="ARBA" id="ARBA00004123"/>
    </source>
</evidence>
<keyword evidence="3" id="KW-0963">Cytoplasm</keyword>
<keyword evidence="4" id="KW-0539">Nucleus</keyword>
<sequence>MLAPGWEQVQDAQGRVFYVNHDTKETSWTPPSSLPLPPGWEELRDAQGRVYFVDHATRTTTWIDPRESQLHQMANELDRYANQSARDSTTLSSVEPTVEYAPASPVDFSQSSIAAAAVHRGSMPSLSSPVQPPILRASSSGSSTLHLSISTPLVRTSSFGGTALSSYFPPVVVPDGARQDCTQCRLKFGVLRRRVWPYFIRRSN</sequence>
<dbReference type="GO" id="GO:0005634">
    <property type="term" value="C:nucleus"/>
    <property type="evidence" value="ECO:0007669"/>
    <property type="project" value="UniProtKB-SubCell"/>
</dbReference>
<dbReference type="PANTHER" id="PTHR17616:SF8">
    <property type="entry name" value="TRANSCRIPTIONAL COACTIVATOR YORKIE"/>
    <property type="match status" value="1"/>
</dbReference>
<dbReference type="Proteomes" id="UP000469452">
    <property type="component" value="Unassembled WGS sequence"/>
</dbReference>
<evidence type="ECO:0000256" key="3">
    <source>
        <dbReference type="ARBA" id="ARBA00022490"/>
    </source>
</evidence>
<dbReference type="VEuPathDB" id="FungiDB:H257_03385"/>
<evidence type="ECO:0000313" key="6">
    <source>
        <dbReference type="EMBL" id="KAF0759348.1"/>
    </source>
</evidence>
<dbReference type="GO" id="GO:0005737">
    <property type="term" value="C:cytoplasm"/>
    <property type="evidence" value="ECO:0007669"/>
    <property type="project" value="UniProtKB-SubCell"/>
</dbReference>
<gene>
    <name evidence="6" type="ORF">AaE_003716</name>
</gene>
<protein>
    <recommendedName>
        <fullName evidence="5">WW domain-containing protein</fullName>
    </recommendedName>
</protein>